<reference evidence="2" key="1">
    <citation type="submission" date="2021-01" db="EMBL/GenBank/DDBJ databases">
        <authorList>
            <person name="Corre E."/>
            <person name="Pelletier E."/>
            <person name="Niang G."/>
            <person name="Scheremetjew M."/>
            <person name="Finn R."/>
            <person name="Kale V."/>
            <person name="Holt S."/>
            <person name="Cochrane G."/>
            <person name="Meng A."/>
            <person name="Brown T."/>
            <person name="Cohen L."/>
        </authorList>
    </citation>
    <scope>NUCLEOTIDE SEQUENCE</scope>
    <source>
        <strain evidence="2">CCCM811</strain>
    </source>
</reference>
<proteinExistence type="predicted"/>
<accession>A0A7S3Z2F0</accession>
<organism evidence="2">
    <name type="scientific">Lotharella globosa</name>
    <dbReference type="NCBI Taxonomy" id="91324"/>
    <lineage>
        <taxon>Eukaryota</taxon>
        <taxon>Sar</taxon>
        <taxon>Rhizaria</taxon>
        <taxon>Cercozoa</taxon>
        <taxon>Chlorarachniophyceae</taxon>
        <taxon>Lotharella</taxon>
    </lineage>
</organism>
<protein>
    <submittedName>
        <fullName evidence="2">Uncharacterized protein</fullName>
    </submittedName>
</protein>
<dbReference type="AlphaFoldDB" id="A0A7S3Z2F0"/>
<evidence type="ECO:0000256" key="1">
    <source>
        <dbReference type="SAM" id="MobiDB-lite"/>
    </source>
</evidence>
<name>A0A7S3Z2F0_9EUKA</name>
<evidence type="ECO:0000313" key="2">
    <source>
        <dbReference type="EMBL" id="CAE0669730.1"/>
    </source>
</evidence>
<feature type="region of interest" description="Disordered" evidence="1">
    <location>
        <begin position="12"/>
        <end position="57"/>
    </location>
</feature>
<feature type="compositionally biased region" description="Polar residues" evidence="1">
    <location>
        <begin position="38"/>
        <end position="50"/>
    </location>
</feature>
<dbReference type="EMBL" id="HBIV01029930">
    <property type="protein sequence ID" value="CAE0669730.1"/>
    <property type="molecule type" value="Transcribed_RNA"/>
</dbReference>
<feature type="region of interest" description="Disordered" evidence="1">
    <location>
        <begin position="126"/>
        <end position="147"/>
    </location>
</feature>
<sequence>MLAALWGGCCFSSRGEKGGNRSQPEAIPYSDRQRKRNSPNTVDNDDSQPTPEKKFEDEAKMVMAKVFVPELMKMNIAKHEQKILLAKGKITRSEYRRRTSEIGARFQSEYTGTLSEVKRELRKGTFNNSESTVSTVLQRQDSEQSST</sequence>
<gene>
    <name evidence="2" type="ORF">LGLO00237_LOCUS21360</name>
</gene>